<dbReference type="PROSITE" id="PS51186">
    <property type="entry name" value="GNAT"/>
    <property type="match status" value="1"/>
</dbReference>
<dbReference type="InterPro" id="IPR000182">
    <property type="entry name" value="GNAT_dom"/>
</dbReference>
<dbReference type="SUPFAM" id="SSF55729">
    <property type="entry name" value="Acyl-CoA N-acyltransferases (Nat)"/>
    <property type="match status" value="1"/>
</dbReference>
<keyword evidence="3" id="KW-1185">Reference proteome</keyword>
<evidence type="ECO:0000259" key="1">
    <source>
        <dbReference type="PROSITE" id="PS51186"/>
    </source>
</evidence>
<dbReference type="Gene3D" id="3.40.630.30">
    <property type="match status" value="1"/>
</dbReference>
<dbReference type="Pfam" id="PF13302">
    <property type="entry name" value="Acetyltransf_3"/>
    <property type="match status" value="1"/>
</dbReference>
<dbReference type="AlphaFoldDB" id="A0A9X2MLD5"/>
<comment type="caution">
    <text evidence="2">The sequence shown here is derived from an EMBL/GenBank/DDBJ whole genome shotgun (WGS) entry which is preliminary data.</text>
</comment>
<dbReference type="InterPro" id="IPR016181">
    <property type="entry name" value="Acyl_CoA_acyltransferase"/>
</dbReference>
<accession>A0A9X2MLD5</accession>
<reference evidence="2" key="1">
    <citation type="submission" date="2022-08" db="EMBL/GenBank/DDBJ databases">
        <title>The genomic sequence of strain Paenibacillus sp. SCIV0701.</title>
        <authorList>
            <person name="Zhao H."/>
        </authorList>
    </citation>
    <scope>NUCLEOTIDE SEQUENCE</scope>
    <source>
        <strain evidence="2">SCIV0701</strain>
    </source>
</reference>
<name>A0A9X2MLD5_9BACL</name>
<organism evidence="2 3">
    <name type="scientific">Paenibacillus soyae</name>
    <dbReference type="NCBI Taxonomy" id="2969249"/>
    <lineage>
        <taxon>Bacteria</taxon>
        <taxon>Bacillati</taxon>
        <taxon>Bacillota</taxon>
        <taxon>Bacilli</taxon>
        <taxon>Bacillales</taxon>
        <taxon>Paenibacillaceae</taxon>
        <taxon>Paenibacillus</taxon>
    </lineage>
</organism>
<dbReference type="GO" id="GO:0016747">
    <property type="term" value="F:acyltransferase activity, transferring groups other than amino-acyl groups"/>
    <property type="evidence" value="ECO:0007669"/>
    <property type="project" value="InterPro"/>
</dbReference>
<feature type="domain" description="N-acetyltransferase" evidence="1">
    <location>
        <begin position="11"/>
        <end position="173"/>
    </location>
</feature>
<dbReference type="PANTHER" id="PTHR43415">
    <property type="entry name" value="SPERMIDINE N(1)-ACETYLTRANSFERASE"/>
    <property type="match status" value="1"/>
</dbReference>
<dbReference type="Proteomes" id="UP001141950">
    <property type="component" value="Unassembled WGS sequence"/>
</dbReference>
<protein>
    <submittedName>
        <fullName evidence="2">GNAT family N-acetyltransferase</fullName>
    </submittedName>
</protein>
<dbReference type="EMBL" id="JANIPJ010000002">
    <property type="protein sequence ID" value="MCR2802781.1"/>
    <property type="molecule type" value="Genomic_DNA"/>
</dbReference>
<proteinExistence type="predicted"/>
<evidence type="ECO:0000313" key="3">
    <source>
        <dbReference type="Proteomes" id="UP001141950"/>
    </source>
</evidence>
<dbReference type="CDD" id="cd04301">
    <property type="entry name" value="NAT_SF"/>
    <property type="match status" value="1"/>
</dbReference>
<sequence>MPLNYWKSDIITLRALKSTDAKLFQQFDDEVSRNVDQIYPPQSDERQSQWLESEQKSRIGDQFRWVAENAAGEAIGTINTFSCDRRNGTFKYGITLLPAFRGQGNAREMIRMVLRYYFFELNYQKVTPHVYSFNQSSIALHEKMGFVREGQLRSMIYSNGEYFDEIHYGITRSEFERLYGKE</sequence>
<evidence type="ECO:0000313" key="2">
    <source>
        <dbReference type="EMBL" id="MCR2802781.1"/>
    </source>
</evidence>
<dbReference type="RefSeq" id="WP_257442509.1">
    <property type="nucleotide sequence ID" value="NZ_JANIPJ010000002.1"/>
</dbReference>
<gene>
    <name evidence="2" type="ORF">NQZ67_02705</name>
</gene>
<dbReference type="PANTHER" id="PTHR43415:SF5">
    <property type="entry name" value="ACETYLTRANSFERASE"/>
    <property type="match status" value="1"/>
</dbReference>